<dbReference type="GO" id="GO:0016887">
    <property type="term" value="F:ATP hydrolysis activity"/>
    <property type="evidence" value="ECO:0007669"/>
    <property type="project" value="InterPro"/>
</dbReference>
<dbReference type="Gene3D" id="3.40.50.300">
    <property type="entry name" value="P-loop containing nucleotide triphosphate hydrolases"/>
    <property type="match status" value="1"/>
</dbReference>
<evidence type="ECO:0000259" key="4">
    <source>
        <dbReference type="PROSITE" id="PS50893"/>
    </source>
</evidence>
<protein>
    <submittedName>
        <fullName evidence="5">ABC-type spermidine/putrescine transport system, ATPase component</fullName>
    </submittedName>
</protein>
<dbReference type="OrthoDB" id="9790614at2"/>
<accession>L0DB05</accession>
<keyword evidence="2" id="KW-0547">Nucleotide-binding</keyword>
<dbReference type="PROSITE" id="PS50893">
    <property type="entry name" value="ABC_TRANSPORTER_2"/>
    <property type="match status" value="1"/>
</dbReference>
<dbReference type="InterPro" id="IPR050093">
    <property type="entry name" value="ABC_SmlMolc_Importer"/>
</dbReference>
<evidence type="ECO:0000256" key="1">
    <source>
        <dbReference type="ARBA" id="ARBA00022448"/>
    </source>
</evidence>
<evidence type="ECO:0000313" key="5">
    <source>
        <dbReference type="EMBL" id="AGA26407.1"/>
    </source>
</evidence>
<dbReference type="GO" id="GO:0005524">
    <property type="term" value="F:ATP binding"/>
    <property type="evidence" value="ECO:0007669"/>
    <property type="project" value="UniProtKB-KW"/>
</dbReference>
<keyword evidence="3" id="KW-0067">ATP-binding</keyword>
<name>L0DB05_SINAD</name>
<dbReference type="PROSITE" id="PS00211">
    <property type="entry name" value="ABC_TRANSPORTER_1"/>
    <property type="match status" value="1"/>
</dbReference>
<reference evidence="5 6" key="1">
    <citation type="submission" date="2012-02" db="EMBL/GenBank/DDBJ databases">
        <title>Complete sequence of chromosome of Singulisphaera acidiphila DSM 18658.</title>
        <authorList>
            <consortium name="US DOE Joint Genome Institute (JGI-PGF)"/>
            <person name="Lucas S."/>
            <person name="Copeland A."/>
            <person name="Lapidus A."/>
            <person name="Glavina del Rio T."/>
            <person name="Dalin E."/>
            <person name="Tice H."/>
            <person name="Bruce D."/>
            <person name="Goodwin L."/>
            <person name="Pitluck S."/>
            <person name="Peters L."/>
            <person name="Ovchinnikova G."/>
            <person name="Chertkov O."/>
            <person name="Kyrpides N."/>
            <person name="Mavromatis K."/>
            <person name="Ivanova N."/>
            <person name="Brettin T."/>
            <person name="Detter J.C."/>
            <person name="Han C."/>
            <person name="Larimer F."/>
            <person name="Land M."/>
            <person name="Hauser L."/>
            <person name="Markowitz V."/>
            <person name="Cheng J.-F."/>
            <person name="Hugenholtz P."/>
            <person name="Woyke T."/>
            <person name="Wu D."/>
            <person name="Tindall B."/>
            <person name="Pomrenke H."/>
            <person name="Brambilla E."/>
            <person name="Klenk H.-P."/>
            <person name="Eisen J.A."/>
        </authorList>
    </citation>
    <scope>NUCLEOTIDE SEQUENCE [LARGE SCALE GENOMIC DNA]</scope>
    <source>
        <strain evidence="6">ATCC BAA-1392 / DSM 18658 / VKM B-2454 / MOB10</strain>
    </source>
</reference>
<sequence length="345" mass="37130">MSEVLRVSALGRTFGDTKVLEGVSFSLEHGERLAVLGRSGSGKTTLLRLIAGLESPTEGDIVIAGKVASRTGQVLIVPERREVALVFQGLALFPNLRALDQIAFATRGRGGVEAARSLLDRVGLRHRAKARLDELSGGERQRIALARALAQKPRLLLMDEPFASLDDEKRTEMRDLLRSLIGSAETTLILVTHSRDDAFDLARRVIVLEHGRPVADDMLETLLIHPRHAAAVRALGLGELIPGVVTARDHAATAFGKVSITPGTEPGPAVLLVRPDQPHLAADGTGVEADVLALELRPSEGREVHRIAVVRTEGCILRVFGRGHTLSVGDRVRVRIDGECNPVQG</sequence>
<gene>
    <name evidence="5" type="ordered locus">Sinac_2071</name>
</gene>
<dbReference type="Proteomes" id="UP000010798">
    <property type="component" value="Chromosome"/>
</dbReference>
<evidence type="ECO:0000313" key="6">
    <source>
        <dbReference type="Proteomes" id="UP000010798"/>
    </source>
</evidence>
<dbReference type="eggNOG" id="COG3842">
    <property type="taxonomic scope" value="Bacteria"/>
</dbReference>
<dbReference type="PANTHER" id="PTHR42781:SF9">
    <property type="entry name" value="AMINO ACID ABC TRANSPORTER, ATP-BINDING PROTEIN-RELATED"/>
    <property type="match status" value="1"/>
</dbReference>
<dbReference type="InterPro" id="IPR027417">
    <property type="entry name" value="P-loop_NTPase"/>
</dbReference>
<dbReference type="SUPFAM" id="SSF52540">
    <property type="entry name" value="P-loop containing nucleoside triphosphate hydrolases"/>
    <property type="match status" value="1"/>
</dbReference>
<dbReference type="PANTHER" id="PTHR42781">
    <property type="entry name" value="SPERMIDINE/PUTRESCINE IMPORT ATP-BINDING PROTEIN POTA"/>
    <property type="match status" value="1"/>
</dbReference>
<dbReference type="HOGENOM" id="CLU_000604_1_1_0"/>
<feature type="domain" description="ABC transporter" evidence="4">
    <location>
        <begin position="5"/>
        <end position="235"/>
    </location>
</feature>
<dbReference type="SMART" id="SM00382">
    <property type="entry name" value="AAA"/>
    <property type="match status" value="1"/>
</dbReference>
<organism evidence="5 6">
    <name type="scientific">Singulisphaera acidiphila (strain ATCC BAA-1392 / DSM 18658 / VKM B-2454 / MOB10)</name>
    <dbReference type="NCBI Taxonomy" id="886293"/>
    <lineage>
        <taxon>Bacteria</taxon>
        <taxon>Pseudomonadati</taxon>
        <taxon>Planctomycetota</taxon>
        <taxon>Planctomycetia</taxon>
        <taxon>Isosphaerales</taxon>
        <taxon>Isosphaeraceae</taxon>
        <taxon>Singulisphaera</taxon>
    </lineage>
</organism>
<dbReference type="AlphaFoldDB" id="L0DB05"/>
<dbReference type="STRING" id="886293.Sinac_2071"/>
<dbReference type="EMBL" id="CP003364">
    <property type="protein sequence ID" value="AGA26407.1"/>
    <property type="molecule type" value="Genomic_DNA"/>
</dbReference>
<evidence type="ECO:0000256" key="3">
    <source>
        <dbReference type="ARBA" id="ARBA00022840"/>
    </source>
</evidence>
<dbReference type="InterPro" id="IPR017871">
    <property type="entry name" value="ABC_transporter-like_CS"/>
</dbReference>
<dbReference type="Pfam" id="PF00005">
    <property type="entry name" value="ABC_tran"/>
    <property type="match status" value="1"/>
</dbReference>
<keyword evidence="6" id="KW-1185">Reference proteome</keyword>
<proteinExistence type="predicted"/>
<keyword evidence="1" id="KW-0813">Transport</keyword>
<dbReference type="RefSeq" id="WP_015245574.1">
    <property type="nucleotide sequence ID" value="NC_019892.1"/>
</dbReference>
<dbReference type="InterPro" id="IPR003439">
    <property type="entry name" value="ABC_transporter-like_ATP-bd"/>
</dbReference>
<dbReference type="InterPro" id="IPR003593">
    <property type="entry name" value="AAA+_ATPase"/>
</dbReference>
<evidence type="ECO:0000256" key="2">
    <source>
        <dbReference type="ARBA" id="ARBA00022741"/>
    </source>
</evidence>
<dbReference type="KEGG" id="saci:Sinac_2071"/>